<dbReference type="InterPro" id="IPR011711">
    <property type="entry name" value="GntR_C"/>
</dbReference>
<dbReference type="Proteomes" id="UP000667650">
    <property type="component" value="Unassembled WGS sequence"/>
</dbReference>
<keyword evidence="1" id="KW-0805">Transcription regulation</keyword>
<dbReference type="Pfam" id="PF00392">
    <property type="entry name" value="GntR"/>
    <property type="match status" value="1"/>
</dbReference>
<dbReference type="Gene3D" id="1.20.120.530">
    <property type="entry name" value="GntR ligand-binding domain-like"/>
    <property type="match status" value="1"/>
</dbReference>
<organism evidence="5 6">
    <name type="scientific">Flagellimonas ochracea</name>
    <dbReference type="NCBI Taxonomy" id="2696472"/>
    <lineage>
        <taxon>Bacteria</taxon>
        <taxon>Pseudomonadati</taxon>
        <taxon>Bacteroidota</taxon>
        <taxon>Flavobacteriia</taxon>
        <taxon>Flavobacteriales</taxon>
        <taxon>Flavobacteriaceae</taxon>
        <taxon>Flagellimonas</taxon>
    </lineage>
</organism>
<dbReference type="InterPro" id="IPR000524">
    <property type="entry name" value="Tscrpt_reg_HTH_GntR"/>
</dbReference>
<evidence type="ECO:0000313" key="6">
    <source>
        <dbReference type="Proteomes" id="UP000667650"/>
    </source>
</evidence>
<dbReference type="SUPFAM" id="SSF46785">
    <property type="entry name" value="Winged helix' DNA-binding domain"/>
    <property type="match status" value="1"/>
</dbReference>
<dbReference type="InterPro" id="IPR008920">
    <property type="entry name" value="TF_FadR/GntR_C"/>
</dbReference>
<evidence type="ECO:0000313" key="5">
    <source>
        <dbReference type="EMBL" id="NAY90947.1"/>
    </source>
</evidence>
<name>A0A964T9Y0_9FLAO</name>
<dbReference type="PANTHER" id="PTHR43537">
    <property type="entry name" value="TRANSCRIPTIONAL REGULATOR, GNTR FAMILY"/>
    <property type="match status" value="1"/>
</dbReference>
<evidence type="ECO:0000256" key="2">
    <source>
        <dbReference type="ARBA" id="ARBA00023125"/>
    </source>
</evidence>
<dbReference type="AlphaFoldDB" id="A0A964T9Y0"/>
<gene>
    <name evidence="5" type="ORF">GTQ34_03360</name>
</gene>
<evidence type="ECO:0000259" key="4">
    <source>
        <dbReference type="PROSITE" id="PS50949"/>
    </source>
</evidence>
<dbReference type="GO" id="GO:0003677">
    <property type="term" value="F:DNA binding"/>
    <property type="evidence" value="ECO:0007669"/>
    <property type="project" value="UniProtKB-KW"/>
</dbReference>
<dbReference type="PANTHER" id="PTHR43537:SF24">
    <property type="entry name" value="GLUCONATE OPERON TRANSCRIPTIONAL REPRESSOR"/>
    <property type="match status" value="1"/>
</dbReference>
<reference evidence="5" key="1">
    <citation type="submission" date="2020-01" db="EMBL/GenBank/DDBJ databases">
        <title>Muricauda ochracea sp. nov., isolated from a tidal flat of Garorim bay in Korea.</title>
        <authorList>
            <person name="Kim D."/>
            <person name="Yoo Y."/>
            <person name="Kim J.-J."/>
        </authorList>
    </citation>
    <scope>NUCLEOTIDE SEQUENCE</scope>
    <source>
        <strain evidence="5">JGD-17</strain>
    </source>
</reference>
<dbReference type="RefSeq" id="WP_166522339.1">
    <property type="nucleotide sequence ID" value="NZ_JAAABI010000001.1"/>
</dbReference>
<sequence>MGEMSILRNQVRDHLLRQIHDGRLKVGKTINLAELSRNLNVSVTPIREALSQLEYAKVIRAVPKTGFVVHRLSEREAIDLYGIMAQLEMMALDGLSFSEKDLKGLRSSLKRLSETDNALDQLKARFGFHDTLLQNCDNIVLIQILDNLKLRLLFYEQRLANNQDFHELMLNQHEAIIQAIEENNIPTACLVLKMNWTAVRDRVINQMGY</sequence>
<evidence type="ECO:0000256" key="3">
    <source>
        <dbReference type="ARBA" id="ARBA00023163"/>
    </source>
</evidence>
<dbReference type="SUPFAM" id="SSF48008">
    <property type="entry name" value="GntR ligand-binding domain-like"/>
    <property type="match status" value="1"/>
</dbReference>
<proteinExistence type="predicted"/>
<dbReference type="Gene3D" id="1.10.10.10">
    <property type="entry name" value="Winged helix-like DNA-binding domain superfamily/Winged helix DNA-binding domain"/>
    <property type="match status" value="1"/>
</dbReference>
<keyword evidence="6" id="KW-1185">Reference proteome</keyword>
<protein>
    <submittedName>
        <fullName evidence="5">GntR family transcriptional regulator</fullName>
    </submittedName>
</protein>
<dbReference type="InterPro" id="IPR036390">
    <property type="entry name" value="WH_DNA-bd_sf"/>
</dbReference>
<dbReference type="PROSITE" id="PS50949">
    <property type="entry name" value="HTH_GNTR"/>
    <property type="match status" value="1"/>
</dbReference>
<dbReference type="SMART" id="SM00345">
    <property type="entry name" value="HTH_GNTR"/>
    <property type="match status" value="1"/>
</dbReference>
<accession>A0A964T9Y0</accession>
<comment type="caution">
    <text evidence="5">The sequence shown here is derived from an EMBL/GenBank/DDBJ whole genome shotgun (WGS) entry which is preliminary data.</text>
</comment>
<feature type="domain" description="HTH gntR-type" evidence="4">
    <location>
        <begin position="5"/>
        <end position="72"/>
    </location>
</feature>
<dbReference type="GO" id="GO:0003700">
    <property type="term" value="F:DNA-binding transcription factor activity"/>
    <property type="evidence" value="ECO:0007669"/>
    <property type="project" value="InterPro"/>
</dbReference>
<dbReference type="Pfam" id="PF07729">
    <property type="entry name" value="FCD"/>
    <property type="match status" value="1"/>
</dbReference>
<dbReference type="InterPro" id="IPR036388">
    <property type="entry name" value="WH-like_DNA-bd_sf"/>
</dbReference>
<keyword evidence="3" id="KW-0804">Transcription</keyword>
<keyword evidence="2" id="KW-0238">DNA-binding</keyword>
<evidence type="ECO:0000256" key="1">
    <source>
        <dbReference type="ARBA" id="ARBA00023015"/>
    </source>
</evidence>
<dbReference type="EMBL" id="JAAABI010000001">
    <property type="protein sequence ID" value="NAY90947.1"/>
    <property type="molecule type" value="Genomic_DNA"/>
</dbReference>